<keyword evidence="2" id="KW-0479">Metal-binding</keyword>
<keyword evidence="3 6" id="KW-0378">Hydrolase</keyword>
<evidence type="ECO:0000256" key="7">
    <source>
        <dbReference type="SAM" id="MobiDB-lite"/>
    </source>
</evidence>
<comment type="cofactor">
    <cofactor evidence="6">
        <name>Zn(2+)</name>
        <dbReference type="ChEBI" id="CHEBI:29105"/>
    </cofactor>
    <text evidence="6">Binds 1 zinc ion per subunit.</text>
</comment>
<keyword evidence="5 6" id="KW-0482">Metalloprotease</keyword>
<evidence type="ECO:0000313" key="9">
    <source>
        <dbReference type="EMBL" id="HGY93740.1"/>
    </source>
</evidence>
<feature type="region of interest" description="Disordered" evidence="7">
    <location>
        <begin position="362"/>
        <end position="404"/>
    </location>
</feature>
<dbReference type="Pfam" id="PF01435">
    <property type="entry name" value="Peptidase_M48"/>
    <property type="match status" value="1"/>
</dbReference>
<dbReference type="Gene3D" id="3.30.2010.10">
    <property type="entry name" value="Metalloproteases ('zincins'), catalytic domain"/>
    <property type="match status" value="1"/>
</dbReference>
<comment type="similarity">
    <text evidence="6">Belongs to the peptidase M48 family.</text>
</comment>
<gene>
    <name evidence="9" type="ORF">ENW50_03495</name>
</gene>
<evidence type="ECO:0000259" key="8">
    <source>
        <dbReference type="Pfam" id="PF01435"/>
    </source>
</evidence>
<dbReference type="InterPro" id="IPR051156">
    <property type="entry name" value="Mito/Outer_Membr_Metalloprot"/>
</dbReference>
<keyword evidence="1 6" id="KW-0645">Protease</keyword>
<sequence length="404" mass="44530">MAKREHSLLVRTFRFSSFGLLLGVTISLPSMAGAQLLPAFSAPQTPSGISKVSNFQQKQPSQNSHKKIDKKPTPAVRPIPDPQLPPQGVQPRPDGVMPGVRRGSIQDVNAVGDRKIGGRGLGNWYGERGEIEMGQQYAAEIDKSTHFIKDPVVDEYINRIGQNLVKNSDAKVPFIIKVIDSNQINAFALPGGFFYVNSGLILAADNEAELAAVMAHEIAHVAAHHAAREMTRMHYAQLGSVPLIFMGGWAGYGIYEAANLAIPVTFLQFSREFEAQADYLGVQYLYRAGYDPTAMISFFEKIEAPEKQKPGVIARAFDTHPQTPDRIEATEREIAHILPPRSEYLEDTSEFEQVKARLARIENRRKLHAPAKSQRPSLRRASAGAPGSEEPPTLHRPQINGTPD</sequence>
<dbReference type="CDD" id="cd07333">
    <property type="entry name" value="M48C_bepA_like"/>
    <property type="match status" value="1"/>
</dbReference>
<name>A0A7V4XRH4_9BACT</name>
<dbReference type="GO" id="GO:0046872">
    <property type="term" value="F:metal ion binding"/>
    <property type="evidence" value="ECO:0007669"/>
    <property type="project" value="UniProtKB-KW"/>
</dbReference>
<evidence type="ECO:0000256" key="3">
    <source>
        <dbReference type="ARBA" id="ARBA00022801"/>
    </source>
</evidence>
<dbReference type="PANTHER" id="PTHR22726">
    <property type="entry name" value="METALLOENDOPEPTIDASE OMA1"/>
    <property type="match status" value="1"/>
</dbReference>
<keyword evidence="4 6" id="KW-0862">Zinc</keyword>
<evidence type="ECO:0000256" key="2">
    <source>
        <dbReference type="ARBA" id="ARBA00022723"/>
    </source>
</evidence>
<comment type="caution">
    <text evidence="9">The sequence shown here is derived from an EMBL/GenBank/DDBJ whole genome shotgun (WGS) entry which is preliminary data.</text>
</comment>
<organism evidence="9">
    <name type="scientific">Acidobacterium capsulatum</name>
    <dbReference type="NCBI Taxonomy" id="33075"/>
    <lineage>
        <taxon>Bacteria</taxon>
        <taxon>Pseudomonadati</taxon>
        <taxon>Acidobacteriota</taxon>
        <taxon>Terriglobia</taxon>
        <taxon>Terriglobales</taxon>
        <taxon>Acidobacteriaceae</taxon>
        <taxon>Acidobacterium</taxon>
    </lineage>
</organism>
<dbReference type="GO" id="GO:0016020">
    <property type="term" value="C:membrane"/>
    <property type="evidence" value="ECO:0007669"/>
    <property type="project" value="TreeGrafter"/>
</dbReference>
<feature type="region of interest" description="Disordered" evidence="7">
    <location>
        <begin position="48"/>
        <end position="97"/>
    </location>
</feature>
<protein>
    <submittedName>
        <fullName evidence="9">Peptidase M48</fullName>
    </submittedName>
</protein>
<reference evidence="9" key="1">
    <citation type="journal article" date="2020" name="mSystems">
        <title>Genome- and Community-Level Interaction Insights into Carbon Utilization and Element Cycling Functions of Hydrothermarchaeota in Hydrothermal Sediment.</title>
        <authorList>
            <person name="Zhou Z."/>
            <person name="Liu Y."/>
            <person name="Xu W."/>
            <person name="Pan J."/>
            <person name="Luo Z.H."/>
            <person name="Li M."/>
        </authorList>
    </citation>
    <scope>NUCLEOTIDE SEQUENCE [LARGE SCALE GENOMIC DNA]</scope>
    <source>
        <strain evidence="9">SpSt-855</strain>
    </source>
</reference>
<dbReference type="AlphaFoldDB" id="A0A7V4XRH4"/>
<dbReference type="GO" id="GO:0051603">
    <property type="term" value="P:proteolysis involved in protein catabolic process"/>
    <property type="evidence" value="ECO:0007669"/>
    <property type="project" value="TreeGrafter"/>
</dbReference>
<dbReference type="InterPro" id="IPR001915">
    <property type="entry name" value="Peptidase_M48"/>
</dbReference>
<evidence type="ECO:0000256" key="5">
    <source>
        <dbReference type="ARBA" id="ARBA00023049"/>
    </source>
</evidence>
<dbReference type="EMBL" id="DTKL01000019">
    <property type="protein sequence ID" value="HGY93740.1"/>
    <property type="molecule type" value="Genomic_DNA"/>
</dbReference>
<proteinExistence type="inferred from homology"/>
<dbReference type="GO" id="GO:0004222">
    <property type="term" value="F:metalloendopeptidase activity"/>
    <property type="evidence" value="ECO:0007669"/>
    <property type="project" value="InterPro"/>
</dbReference>
<feature type="compositionally biased region" description="Pro residues" evidence="7">
    <location>
        <begin position="75"/>
        <end position="85"/>
    </location>
</feature>
<evidence type="ECO:0000256" key="6">
    <source>
        <dbReference type="RuleBase" id="RU003983"/>
    </source>
</evidence>
<feature type="domain" description="Peptidase M48" evidence="8">
    <location>
        <begin position="154"/>
        <end position="332"/>
    </location>
</feature>
<evidence type="ECO:0000256" key="4">
    <source>
        <dbReference type="ARBA" id="ARBA00022833"/>
    </source>
</evidence>
<feature type="compositionally biased region" description="Polar residues" evidence="7">
    <location>
        <begin position="48"/>
        <end position="63"/>
    </location>
</feature>
<evidence type="ECO:0000256" key="1">
    <source>
        <dbReference type="ARBA" id="ARBA00022670"/>
    </source>
</evidence>
<dbReference type="PANTHER" id="PTHR22726:SF1">
    <property type="entry name" value="METALLOENDOPEPTIDASE OMA1, MITOCHONDRIAL"/>
    <property type="match status" value="1"/>
</dbReference>
<accession>A0A7V4XRH4</accession>